<dbReference type="EMBL" id="CP006577">
    <property type="protein sequence ID" value="AIG96982.1"/>
    <property type="molecule type" value="Genomic_DNA"/>
</dbReference>
<accession>A0A075WBU5</accession>
<sequence>MKLITNPDEFFRLMISQNTNLKKPALIVLAISLLAALYQYR</sequence>
<dbReference type="KEGG" id="afg:AFULGI_00005040"/>
<evidence type="ECO:0000313" key="4">
    <source>
        <dbReference type="Proteomes" id="UP000028501"/>
    </source>
</evidence>
<dbReference type="AlphaFoldDB" id="A0A075WBU5"/>
<keyword evidence="1" id="KW-1133">Transmembrane helix</keyword>
<evidence type="ECO:0000313" key="3">
    <source>
        <dbReference type="EMBL" id="AIG97312.1"/>
    </source>
</evidence>
<keyword evidence="1" id="KW-0472">Membrane</keyword>
<proteinExistence type="predicted"/>
<dbReference type="RefSeq" id="WP_257640085.1">
    <property type="nucleotide sequence ID" value="NZ_CP006577.1"/>
</dbReference>
<evidence type="ECO:0000313" key="2">
    <source>
        <dbReference type="EMBL" id="AIG96982.1"/>
    </source>
</evidence>
<evidence type="ECO:0000256" key="1">
    <source>
        <dbReference type="SAM" id="Phobius"/>
    </source>
</evidence>
<dbReference type="EMBL" id="CP006577">
    <property type="protein sequence ID" value="AIG97312.1"/>
    <property type="molecule type" value="Genomic_DNA"/>
</dbReference>
<dbReference type="HOGENOM" id="CLU_3263588_0_0_2"/>
<feature type="transmembrane region" description="Helical" evidence="1">
    <location>
        <begin position="21"/>
        <end position="40"/>
    </location>
</feature>
<dbReference type="GeneID" id="77136207"/>
<dbReference type="Proteomes" id="UP000028501">
    <property type="component" value="Chromosome"/>
</dbReference>
<protein>
    <submittedName>
        <fullName evidence="2">Uncharacterized protein</fullName>
    </submittedName>
</protein>
<keyword evidence="1" id="KW-0812">Transmembrane</keyword>
<gene>
    <name evidence="2" type="ORF">AFULGI_00001460</name>
    <name evidence="3" type="ORF">AFULGI_00005040</name>
</gene>
<reference evidence="2 4" key="1">
    <citation type="submission" date="2013-07" db="EMBL/GenBank/DDBJ databases">
        <title>Genome of Archaeoglobus fulgidus.</title>
        <authorList>
            <person name="Fiebig A."/>
            <person name="Birkeland N.-K."/>
        </authorList>
    </citation>
    <scope>NUCLEOTIDE SEQUENCE [LARGE SCALE GENOMIC DNA]</scope>
    <source>
        <strain evidence="2 4">DSM 8774</strain>
    </source>
</reference>
<organism evidence="2 4">
    <name type="scientific">Archaeoglobus fulgidus DSM 8774</name>
    <dbReference type="NCBI Taxonomy" id="1344584"/>
    <lineage>
        <taxon>Archaea</taxon>
        <taxon>Methanobacteriati</taxon>
        <taxon>Methanobacteriota</taxon>
        <taxon>Archaeoglobi</taxon>
        <taxon>Archaeoglobales</taxon>
        <taxon>Archaeoglobaceae</taxon>
        <taxon>Archaeoglobus</taxon>
    </lineage>
</organism>
<dbReference type="KEGG" id="afg:AFULGI_00001460"/>
<name>A0A075WBU5_ARCFL</name>